<protein>
    <recommendedName>
        <fullName evidence="4">SurA-like protein</fullName>
    </recommendedName>
</protein>
<name>A0A543KKU6_9MICO</name>
<comment type="caution">
    <text evidence="2">The sequence shown here is derived from an EMBL/GenBank/DDBJ whole genome shotgun (WGS) entry which is preliminary data.</text>
</comment>
<evidence type="ECO:0000256" key="1">
    <source>
        <dbReference type="SAM" id="SignalP"/>
    </source>
</evidence>
<dbReference type="PROSITE" id="PS51257">
    <property type="entry name" value="PROKAR_LIPOPROTEIN"/>
    <property type="match status" value="1"/>
</dbReference>
<gene>
    <name evidence="2" type="ORF">FB476_0550</name>
</gene>
<sequence>MMAPVKRSRVIPALALTAALTLAGCSGVGADPAVTVDGEEFSVAEVQEAATQLNEVALNLEEPRQMYGRTNPQQVITDLAVLPVLDQIFVGTPAEMTEAQLREFLGEHGVAEPGVGTLEVTRSREYQERLGDVAIMSDPAMAAVVGRAQELLSSPDALEAVDVDVNPRYGSWDVVNGGLLPKVPEWIQSADQR</sequence>
<dbReference type="Proteomes" id="UP000315133">
    <property type="component" value="Unassembled WGS sequence"/>
</dbReference>
<accession>A0A543KKU6</accession>
<keyword evidence="3" id="KW-1185">Reference proteome</keyword>
<evidence type="ECO:0008006" key="4">
    <source>
        <dbReference type="Google" id="ProtNLM"/>
    </source>
</evidence>
<reference evidence="2 3" key="1">
    <citation type="submission" date="2019-06" db="EMBL/GenBank/DDBJ databases">
        <title>Sequencing the genomes of 1000 actinobacteria strains.</title>
        <authorList>
            <person name="Klenk H.-P."/>
        </authorList>
    </citation>
    <scope>NUCLEOTIDE SEQUENCE [LARGE SCALE GENOMIC DNA]</scope>
    <source>
        <strain evidence="2 3">DSM 12362</strain>
    </source>
</reference>
<feature type="signal peptide" evidence="1">
    <location>
        <begin position="1"/>
        <end position="30"/>
    </location>
</feature>
<proteinExistence type="predicted"/>
<evidence type="ECO:0000313" key="3">
    <source>
        <dbReference type="Proteomes" id="UP000315133"/>
    </source>
</evidence>
<keyword evidence="1" id="KW-0732">Signal</keyword>
<organism evidence="2 3">
    <name type="scientific">Ornithinimicrobium humiphilum</name>
    <dbReference type="NCBI Taxonomy" id="125288"/>
    <lineage>
        <taxon>Bacteria</taxon>
        <taxon>Bacillati</taxon>
        <taxon>Actinomycetota</taxon>
        <taxon>Actinomycetes</taxon>
        <taxon>Micrococcales</taxon>
        <taxon>Ornithinimicrobiaceae</taxon>
        <taxon>Ornithinimicrobium</taxon>
    </lineage>
</organism>
<evidence type="ECO:0000313" key="2">
    <source>
        <dbReference type="EMBL" id="TQM95701.1"/>
    </source>
</evidence>
<feature type="chain" id="PRO_5021855708" description="SurA-like protein" evidence="1">
    <location>
        <begin position="31"/>
        <end position="193"/>
    </location>
</feature>
<dbReference type="EMBL" id="VFPU01000001">
    <property type="protein sequence ID" value="TQM95701.1"/>
    <property type="molecule type" value="Genomic_DNA"/>
</dbReference>
<dbReference type="AlphaFoldDB" id="A0A543KKU6"/>